<dbReference type="EMBL" id="GG698525">
    <property type="protein sequence ID" value="EGD99723.1"/>
    <property type="molecule type" value="Genomic_DNA"/>
</dbReference>
<dbReference type="InterPro" id="IPR051678">
    <property type="entry name" value="AGP_Transferase"/>
</dbReference>
<dbReference type="SUPFAM" id="SSF56112">
    <property type="entry name" value="Protein kinase-like (PK-like)"/>
    <property type="match status" value="1"/>
</dbReference>
<name>F2S836_TRIT1</name>
<evidence type="ECO:0000259" key="1">
    <source>
        <dbReference type="Pfam" id="PF01636"/>
    </source>
</evidence>
<protein>
    <submittedName>
        <fullName evidence="2">Protein kinase subdomain-containing protein</fullName>
    </submittedName>
</protein>
<dbReference type="PANTHER" id="PTHR21310">
    <property type="entry name" value="AMINOGLYCOSIDE PHOSPHOTRANSFERASE-RELATED-RELATED"/>
    <property type="match status" value="1"/>
</dbReference>
<organism evidence="2 3">
    <name type="scientific">Trichophyton tonsurans (strain CBS 112818)</name>
    <name type="common">Scalp ringworm fungus</name>
    <dbReference type="NCBI Taxonomy" id="647933"/>
    <lineage>
        <taxon>Eukaryota</taxon>
        <taxon>Fungi</taxon>
        <taxon>Dikarya</taxon>
        <taxon>Ascomycota</taxon>
        <taxon>Pezizomycotina</taxon>
        <taxon>Eurotiomycetes</taxon>
        <taxon>Eurotiomycetidae</taxon>
        <taxon>Onygenales</taxon>
        <taxon>Arthrodermataceae</taxon>
        <taxon>Trichophyton</taxon>
    </lineage>
</organism>
<dbReference type="Gene3D" id="3.90.1200.10">
    <property type="match status" value="1"/>
</dbReference>
<dbReference type="PANTHER" id="PTHR21310:SF39">
    <property type="entry name" value="AMINOGLYCOSIDE PHOSPHOTRANSFERASE DOMAIN-CONTAINING PROTEIN"/>
    <property type="match status" value="1"/>
</dbReference>
<reference evidence="3" key="1">
    <citation type="journal article" date="2012" name="MBio">
        <title>Comparative genome analysis of Trichophyton rubrum and related dermatophytes reveals candidate genes involved in infection.</title>
        <authorList>
            <person name="Martinez D.A."/>
            <person name="Oliver B.G."/>
            <person name="Graeser Y."/>
            <person name="Goldberg J.M."/>
            <person name="Li W."/>
            <person name="Martinez-Rossi N.M."/>
            <person name="Monod M."/>
            <person name="Shelest E."/>
            <person name="Barton R.C."/>
            <person name="Birch E."/>
            <person name="Brakhage A.A."/>
            <person name="Chen Z."/>
            <person name="Gurr S.J."/>
            <person name="Heiman D."/>
            <person name="Heitman J."/>
            <person name="Kosti I."/>
            <person name="Rossi A."/>
            <person name="Saif S."/>
            <person name="Samalova M."/>
            <person name="Saunders C.W."/>
            <person name="Shea T."/>
            <person name="Summerbell R.C."/>
            <person name="Xu J."/>
            <person name="Young S."/>
            <person name="Zeng Q."/>
            <person name="Birren B.W."/>
            <person name="Cuomo C.A."/>
            <person name="White T.C."/>
        </authorList>
    </citation>
    <scope>NUCLEOTIDE SEQUENCE [LARGE SCALE GENOMIC DNA]</scope>
    <source>
        <strain evidence="3">CBS 112818</strain>
    </source>
</reference>
<keyword evidence="2" id="KW-0808">Transferase</keyword>
<sequence>MPHYRSDIFVNTMEWLVHILPESWLISLCEQAKARKALLSDDSYGNAVVRISEKIAVKYGYGVTSGEAATQQYAYQNLNQQIVKVPRVYRYFEDKSKPSWPKGYLFMEYIPGKSLEDLDLKDTDIYKRLAHVVMELSSVQGGTVPGQIDGGTLQGYLWGDDGTKNVFNTVEDMNHWINTRIRLINKEIDLRPYPLVLCHLDLCRRNIKLMEDDSICLLDWGHSGFFPRFYEIAAVECSNDTGDYSKSLYNAIAEEAKLTEDEQKCVWLILRARAGALRFVL</sequence>
<dbReference type="OrthoDB" id="3250044at2759"/>
<dbReference type="HOGENOM" id="CLU_057145_0_0_1"/>
<proteinExistence type="predicted"/>
<feature type="domain" description="Aminoglycoside phosphotransferase" evidence="1">
    <location>
        <begin position="37"/>
        <end position="234"/>
    </location>
</feature>
<evidence type="ECO:0000313" key="3">
    <source>
        <dbReference type="Proteomes" id="UP000009172"/>
    </source>
</evidence>
<dbReference type="GO" id="GO:0016301">
    <property type="term" value="F:kinase activity"/>
    <property type="evidence" value="ECO:0007669"/>
    <property type="project" value="UniProtKB-KW"/>
</dbReference>
<accession>F2S836</accession>
<dbReference type="Proteomes" id="UP000009172">
    <property type="component" value="Unassembled WGS sequence"/>
</dbReference>
<keyword evidence="2" id="KW-0418">Kinase</keyword>
<dbReference type="Pfam" id="PF01636">
    <property type="entry name" value="APH"/>
    <property type="match status" value="1"/>
</dbReference>
<dbReference type="AlphaFoldDB" id="F2S836"/>
<keyword evidence="3" id="KW-1185">Reference proteome</keyword>
<evidence type="ECO:0000313" key="2">
    <source>
        <dbReference type="EMBL" id="EGD99723.1"/>
    </source>
</evidence>
<dbReference type="InterPro" id="IPR002575">
    <property type="entry name" value="Aminoglycoside_PTrfase"/>
</dbReference>
<dbReference type="InterPro" id="IPR011009">
    <property type="entry name" value="Kinase-like_dom_sf"/>
</dbReference>
<gene>
    <name evidence="2" type="ORF">TESG_07064</name>
</gene>